<feature type="transmembrane region" description="Helical" evidence="1">
    <location>
        <begin position="12"/>
        <end position="30"/>
    </location>
</feature>
<protein>
    <submittedName>
        <fullName evidence="3">Protein disulfide oxidoreductase</fullName>
    </submittedName>
</protein>
<dbReference type="SUPFAM" id="SSF52833">
    <property type="entry name" value="Thioredoxin-like"/>
    <property type="match status" value="1"/>
</dbReference>
<evidence type="ECO:0000256" key="1">
    <source>
        <dbReference type="SAM" id="Phobius"/>
    </source>
</evidence>
<dbReference type="InterPro" id="IPR036249">
    <property type="entry name" value="Thioredoxin-like_sf"/>
</dbReference>
<dbReference type="EMBL" id="QEPM01000004">
    <property type="protein sequence ID" value="RDE70696.1"/>
    <property type="molecule type" value="Genomic_DNA"/>
</dbReference>
<dbReference type="InterPro" id="IPR000866">
    <property type="entry name" value="AhpC/TSA"/>
</dbReference>
<proteinExistence type="predicted"/>
<comment type="caution">
    <text evidence="3">The sequence shown here is derived from an EMBL/GenBank/DDBJ whole genome shotgun (WGS) entry which is preliminary data.</text>
</comment>
<keyword evidence="1" id="KW-1133">Transmembrane helix</keyword>
<sequence>MTSINIKKLLKNTVSLLLTLLIMSSILDFIRKPTVPDNLNATALYDLQGNPFFLPQLDQDKPTVLYFWGTWCSYCRYTSSAINDLAKEGYPVVSVALRSGSAQDVANYLMEHQYGFSTVNDPQGELAAQWHVGVTPSIIILRHGKMDLATTGWTSYWGQNGTGWTIKLKTTGWTSYWGLKVRLFLATFL</sequence>
<dbReference type="PROSITE" id="PS51352">
    <property type="entry name" value="THIOREDOXIN_2"/>
    <property type="match status" value="1"/>
</dbReference>
<reference evidence="3 4" key="1">
    <citation type="submission" date="2018-05" db="EMBL/GenBank/DDBJ databases">
        <title>Draft Genome Sequences for a Diverse set of 7 Haemophilus Species.</title>
        <authorList>
            <person name="Nichols M."/>
            <person name="Topaz N."/>
            <person name="Wang X."/>
            <person name="Wang X."/>
            <person name="Boxrud D."/>
        </authorList>
    </citation>
    <scope>NUCLEOTIDE SEQUENCE [LARGE SCALE GENOMIC DNA]</scope>
    <source>
        <strain evidence="3 4">C2001002503</strain>
    </source>
</reference>
<dbReference type="Proteomes" id="UP000253998">
    <property type="component" value="Unassembled WGS sequence"/>
</dbReference>
<gene>
    <name evidence="3" type="ORF">DPV83_06785</name>
</gene>
<keyword evidence="1" id="KW-0812">Transmembrane</keyword>
<organism evidence="3 4">
    <name type="scientific">Aggregatibacter segnis</name>
    <dbReference type="NCBI Taxonomy" id="739"/>
    <lineage>
        <taxon>Bacteria</taxon>
        <taxon>Pseudomonadati</taxon>
        <taxon>Pseudomonadota</taxon>
        <taxon>Gammaproteobacteria</taxon>
        <taxon>Pasteurellales</taxon>
        <taxon>Pasteurellaceae</taxon>
        <taxon>Aggregatibacter</taxon>
    </lineage>
</organism>
<evidence type="ECO:0000313" key="3">
    <source>
        <dbReference type="EMBL" id="RDE70696.1"/>
    </source>
</evidence>
<dbReference type="PANTHER" id="PTHR42852">
    <property type="entry name" value="THIOL:DISULFIDE INTERCHANGE PROTEIN DSBE"/>
    <property type="match status" value="1"/>
</dbReference>
<feature type="domain" description="Thioredoxin" evidence="2">
    <location>
        <begin position="33"/>
        <end position="149"/>
    </location>
</feature>
<dbReference type="PANTHER" id="PTHR42852:SF17">
    <property type="entry name" value="THIOREDOXIN-LIKE PROTEIN HI_1115"/>
    <property type="match status" value="1"/>
</dbReference>
<keyword evidence="1" id="KW-0472">Membrane</keyword>
<dbReference type="InterPro" id="IPR050553">
    <property type="entry name" value="Thioredoxin_ResA/DsbE_sf"/>
</dbReference>
<dbReference type="GO" id="GO:0016209">
    <property type="term" value="F:antioxidant activity"/>
    <property type="evidence" value="ECO:0007669"/>
    <property type="project" value="InterPro"/>
</dbReference>
<dbReference type="InterPro" id="IPR013766">
    <property type="entry name" value="Thioredoxin_domain"/>
</dbReference>
<dbReference type="AlphaFoldDB" id="A0A8B2U038"/>
<dbReference type="GO" id="GO:0016491">
    <property type="term" value="F:oxidoreductase activity"/>
    <property type="evidence" value="ECO:0007669"/>
    <property type="project" value="InterPro"/>
</dbReference>
<evidence type="ECO:0000313" key="4">
    <source>
        <dbReference type="Proteomes" id="UP000253998"/>
    </source>
</evidence>
<dbReference type="CDD" id="cd03011">
    <property type="entry name" value="TlpA_like_ScsD_MtbDsbE"/>
    <property type="match status" value="1"/>
</dbReference>
<accession>A0A8B2U038</accession>
<dbReference type="Pfam" id="PF00578">
    <property type="entry name" value="AhpC-TSA"/>
    <property type="match status" value="1"/>
</dbReference>
<evidence type="ECO:0000259" key="2">
    <source>
        <dbReference type="PROSITE" id="PS51352"/>
    </source>
</evidence>
<dbReference type="Gene3D" id="3.40.30.10">
    <property type="entry name" value="Glutaredoxin"/>
    <property type="match status" value="1"/>
</dbReference>
<name>A0A8B2U038_9PAST</name>